<keyword evidence="1" id="KW-1133">Transmembrane helix</keyword>
<organism evidence="2 3">
    <name type="scientific">Brevundimonas intermedia</name>
    <dbReference type="NCBI Taxonomy" id="74315"/>
    <lineage>
        <taxon>Bacteria</taxon>
        <taxon>Pseudomonadati</taxon>
        <taxon>Pseudomonadota</taxon>
        <taxon>Alphaproteobacteria</taxon>
        <taxon>Caulobacterales</taxon>
        <taxon>Caulobacteraceae</taxon>
        <taxon>Brevundimonas</taxon>
    </lineage>
</organism>
<reference evidence="2 3" key="1">
    <citation type="submission" date="2019-03" db="EMBL/GenBank/DDBJ databases">
        <title>Draft genome of Brevundimonas sp. a heavy metal resistant soil bacteria.</title>
        <authorList>
            <person name="Soto J."/>
        </authorList>
    </citation>
    <scope>NUCLEOTIDE SEQUENCE [LARGE SCALE GENOMIC DNA]</scope>
    <source>
        <strain evidence="2 3">B-10</strain>
    </source>
</reference>
<dbReference type="Proteomes" id="UP000298216">
    <property type="component" value="Unassembled WGS sequence"/>
</dbReference>
<name>A0A4Y9RTX5_9CAUL</name>
<feature type="transmembrane region" description="Helical" evidence="1">
    <location>
        <begin position="12"/>
        <end position="32"/>
    </location>
</feature>
<keyword evidence="1" id="KW-0472">Membrane</keyword>
<comment type="caution">
    <text evidence="2">The sequence shown here is derived from an EMBL/GenBank/DDBJ whole genome shotgun (WGS) entry which is preliminary data.</text>
</comment>
<feature type="transmembrane region" description="Helical" evidence="1">
    <location>
        <begin position="142"/>
        <end position="164"/>
    </location>
</feature>
<keyword evidence="1" id="KW-0812">Transmembrane</keyword>
<evidence type="ECO:0000256" key="1">
    <source>
        <dbReference type="SAM" id="Phobius"/>
    </source>
</evidence>
<feature type="transmembrane region" description="Helical" evidence="1">
    <location>
        <begin position="67"/>
        <end position="88"/>
    </location>
</feature>
<keyword evidence="3" id="KW-1185">Reference proteome</keyword>
<protein>
    <submittedName>
        <fullName evidence="2">Uncharacterized protein</fullName>
    </submittedName>
</protein>
<evidence type="ECO:0000313" key="3">
    <source>
        <dbReference type="Proteomes" id="UP000298216"/>
    </source>
</evidence>
<accession>A0A4Y9RTX5</accession>
<evidence type="ECO:0000313" key="2">
    <source>
        <dbReference type="EMBL" id="TFW11009.1"/>
    </source>
</evidence>
<feature type="transmembrane region" description="Helical" evidence="1">
    <location>
        <begin position="95"/>
        <end position="114"/>
    </location>
</feature>
<dbReference type="OrthoDB" id="45123at76892"/>
<dbReference type="EMBL" id="SPVH01000007">
    <property type="protein sequence ID" value="TFW11009.1"/>
    <property type="molecule type" value="Genomic_DNA"/>
</dbReference>
<proteinExistence type="predicted"/>
<sequence>MTAHGAWTTNRVYGGVNFCCCFLWDFGVAAACRRESRRATSMLFGAGLIMTMKLLDKNTMKKDSLRLLAVSIIGTGFWAAASVTLAAVEPWDSPYYLAWFLASLVIGATFSWFFPTRSWRWGPIMVFGQAPVMLVQTGLEPLFVVALGWLALEAIPAILISAAAGKAKTLWLGRSVEAHD</sequence>
<gene>
    <name evidence="2" type="ORF">EGY25_15075</name>
</gene>
<dbReference type="AlphaFoldDB" id="A0A4Y9RTX5"/>